<evidence type="ECO:0000313" key="2">
    <source>
        <dbReference type="EMBL" id="AMM31619.1"/>
    </source>
</evidence>
<dbReference type="Proteomes" id="UP000070134">
    <property type="component" value="Chromosome"/>
</dbReference>
<feature type="region of interest" description="Disordered" evidence="1">
    <location>
        <begin position="60"/>
        <end position="104"/>
    </location>
</feature>
<gene>
    <name evidence="2" type="ORF">SA2016_0933</name>
</gene>
<proteinExistence type="predicted"/>
<accession>A0A126ZWQ2</accession>
<dbReference type="KEGG" id="satk:SA2016_0933"/>
<dbReference type="EMBL" id="CP014518">
    <property type="protein sequence ID" value="AMM31619.1"/>
    <property type="molecule type" value="Genomic_DNA"/>
</dbReference>
<name>A0A126ZWQ2_9MICC</name>
<sequence>MLRRPFKHMDALAGARAEVELVDVAIAAGSGPAETAAAAEPDGQDEETRRLAGLVASDFPAAARGGGGRSGDGANGYASAQRRDLSRGAVAPEPALLRGLGTAA</sequence>
<organism evidence="2 3">
    <name type="scientific">Sinomonas atrocyanea</name>
    <dbReference type="NCBI Taxonomy" id="37927"/>
    <lineage>
        <taxon>Bacteria</taxon>
        <taxon>Bacillati</taxon>
        <taxon>Actinomycetota</taxon>
        <taxon>Actinomycetes</taxon>
        <taxon>Micrococcales</taxon>
        <taxon>Micrococcaceae</taxon>
        <taxon>Sinomonas</taxon>
    </lineage>
</organism>
<reference evidence="2 3" key="1">
    <citation type="submission" date="2016-02" db="EMBL/GenBank/DDBJ databases">
        <title>Complete genome of Sinomonas atrocyanea KCTC 3377.</title>
        <authorList>
            <person name="Kim K.M."/>
        </authorList>
    </citation>
    <scope>NUCLEOTIDE SEQUENCE [LARGE SCALE GENOMIC DNA]</scope>
    <source>
        <strain evidence="2 3">KCTC 3377</strain>
    </source>
</reference>
<protein>
    <submittedName>
        <fullName evidence="2">Uncharacterized protein</fullName>
    </submittedName>
</protein>
<evidence type="ECO:0000313" key="3">
    <source>
        <dbReference type="Proteomes" id="UP000070134"/>
    </source>
</evidence>
<evidence type="ECO:0000256" key="1">
    <source>
        <dbReference type="SAM" id="MobiDB-lite"/>
    </source>
</evidence>
<dbReference type="RefSeq" id="WP_066495854.1">
    <property type="nucleotide sequence ID" value="NZ_BJMO01000018.1"/>
</dbReference>
<feature type="compositionally biased region" description="Gly residues" evidence="1">
    <location>
        <begin position="64"/>
        <end position="74"/>
    </location>
</feature>
<dbReference type="AlphaFoldDB" id="A0A126ZWQ2"/>
<keyword evidence="3" id="KW-1185">Reference proteome</keyword>